<evidence type="ECO:0000313" key="4">
    <source>
        <dbReference type="Proteomes" id="UP000295511"/>
    </source>
</evidence>
<dbReference type="OrthoDB" id="9776021at2"/>
<dbReference type="Pfam" id="PF25794">
    <property type="entry name" value="SACS"/>
    <property type="match status" value="1"/>
</dbReference>
<dbReference type="Proteomes" id="UP000295511">
    <property type="component" value="Unassembled WGS sequence"/>
</dbReference>
<dbReference type="Gene3D" id="3.30.565.10">
    <property type="entry name" value="Histidine kinase-like ATPase, C-terminal domain"/>
    <property type="match status" value="1"/>
</dbReference>
<reference evidence="3 4" key="1">
    <citation type="submission" date="2019-03" db="EMBL/GenBank/DDBJ databases">
        <title>Whole genome sequence of Arthrobacter sp JH1-1.</title>
        <authorList>
            <person name="Trinh H.N."/>
        </authorList>
    </citation>
    <scope>NUCLEOTIDE SEQUENCE [LARGE SCALE GENOMIC DNA]</scope>
    <source>
        <strain evidence="3 4">JH1-1</strain>
    </source>
</reference>
<dbReference type="AlphaFoldDB" id="A0A4V2ZSD8"/>
<gene>
    <name evidence="3" type="ORF">E1809_17150</name>
</gene>
<dbReference type="EMBL" id="SMRU01000021">
    <property type="protein sequence ID" value="TDF92884.1"/>
    <property type="molecule type" value="Genomic_DNA"/>
</dbReference>
<comment type="caution">
    <text evidence="3">The sequence shown here is derived from an EMBL/GenBank/DDBJ whole genome shotgun (WGS) entry which is preliminary data.</text>
</comment>
<organism evidence="3 4">
    <name type="scientific">Arthrobacter terricola</name>
    <dbReference type="NCBI Taxonomy" id="2547396"/>
    <lineage>
        <taxon>Bacteria</taxon>
        <taxon>Bacillati</taxon>
        <taxon>Actinomycetota</taxon>
        <taxon>Actinomycetes</taxon>
        <taxon>Micrococcales</taxon>
        <taxon>Micrococcaceae</taxon>
        <taxon>Arthrobacter</taxon>
    </lineage>
</organism>
<evidence type="ECO:0000259" key="2">
    <source>
        <dbReference type="Pfam" id="PF25794"/>
    </source>
</evidence>
<evidence type="ECO:0000313" key="3">
    <source>
        <dbReference type="EMBL" id="TDF92884.1"/>
    </source>
</evidence>
<dbReference type="NCBIfam" id="NF047352">
    <property type="entry name" value="P_loop_sacsin"/>
    <property type="match status" value="1"/>
</dbReference>
<feature type="domain" description="Sacsin/Nov" evidence="2">
    <location>
        <begin position="31"/>
        <end position="131"/>
    </location>
</feature>
<accession>A0A4V2ZSD8</accession>
<dbReference type="InterPro" id="IPR052957">
    <property type="entry name" value="Auxin_embryo_med"/>
</dbReference>
<dbReference type="PANTHER" id="PTHR32387:SF0">
    <property type="entry name" value="PROTEIN NO VEIN"/>
    <property type="match status" value="1"/>
</dbReference>
<sequence length="1057" mass="118558">MNPEFTFESIAANGRAIVEAHKKKKGFEEGIRRLLSELYPDNAHFIYELLQNAEDAKATIVEFELDGSCLEVRHDGSRAFSLKDIDSITNIGDSTKKDDPTQIGKFGVGFKAVYSYTSRPEIRSGTYSFAIEDLFVNERITGEALAGWTSFRFPFNRPEKPAGVAVAEVARGLAELDEKTLLFLSHIRTVTYALPDGTVGIIERQELDDDVIKIQKSEGQDFVESHWLRLVGPTNVEHNSYAPLSVAAAFRLELGEPGKLKRGKQKDGEPSKSARPWSIVPLDHGDVSIYFPAVKETSGLRFHIHAPFASTVARDSVRDDPDNVRLVEDIGALIVGALPRLCSQGLINDAFLESLPNHDDPVGRPYNLIRDAIIDAFNELEITPARLSGYAPARSLVASPSEFRNGLAEDDLPFLCWMADIKTEKTPRWIRDRDGRAGKFLGGLDSIEFSWPQLGAVLREAREPFDHDDSEWLEWLAVKSDDAITGLYQLLGRAPFFQQLSWSLESIPLIRTARRGRSEHVKGPDTYLPSDRNDKVLNRVRAELAYFDDDEGPRAADLKAFYKAAGVRRWDESARIEARLDPYKVPGRPVPDGDMTKHVSDVRAFVRYALAHPEAARRLFRNVSFLLSLRPDGSEALISPGESYLDLPYRATGFSSLYPWVHLYQPTGQPVHYRQPYPVAGYYLDINGFEDFLKLAGSIVSIEITHGDVLRNPLLRQEWWVKNRHSAYTEKVDWEIKDLDKIIRSGDHDLMHTLWRTVVQAPAEKAGALYRANNSSHRYTFASQLAQELTAEAWVLDRNGDLRLPREVTADDLPDDWERPNAGSLVHKLEFGADAAQRRQKADGVSDFLRDEGLEDDGIDVLREAKDAGLTTSELRTLIREHTTPRRFPESASADPKRRSALASQDAIVAPEYRTESRLRSVVDGQSQAVAESRGYLRGQYTADDGEMFCQACHKPLPFKVDGQWYFESVRFVDARKQMHTANAVALCPLCAALYKYTRETRNDAILETLANLEVAEGQGNVEIPLILNGNQVKVRFTGKHAIDLRSALVTAGEGRS</sequence>
<proteinExistence type="predicted"/>
<dbReference type="InterPro" id="IPR036890">
    <property type="entry name" value="HATPase_C_sf"/>
</dbReference>
<keyword evidence="4" id="KW-1185">Reference proteome</keyword>
<protein>
    <recommendedName>
        <fullName evidence="2">Sacsin/Nov domain-containing protein</fullName>
    </recommendedName>
</protein>
<dbReference type="SUPFAM" id="SSF55874">
    <property type="entry name" value="ATPase domain of HSP90 chaperone/DNA topoisomerase II/histidine kinase"/>
    <property type="match status" value="1"/>
</dbReference>
<feature type="region of interest" description="Disordered" evidence="1">
    <location>
        <begin position="882"/>
        <end position="904"/>
    </location>
</feature>
<evidence type="ECO:0000256" key="1">
    <source>
        <dbReference type="SAM" id="MobiDB-lite"/>
    </source>
</evidence>
<dbReference type="RefSeq" id="WP_133205461.1">
    <property type="nucleotide sequence ID" value="NZ_SMRU01000021.1"/>
</dbReference>
<dbReference type="InterPro" id="IPR058210">
    <property type="entry name" value="SACS/Nov_dom"/>
</dbReference>
<dbReference type="PANTHER" id="PTHR32387">
    <property type="entry name" value="WU:FJ29H11"/>
    <property type="match status" value="1"/>
</dbReference>
<name>A0A4V2ZSD8_9MICC</name>